<keyword evidence="3 5" id="KW-1133">Transmembrane helix</keyword>
<evidence type="ECO:0000256" key="1">
    <source>
        <dbReference type="ARBA" id="ARBA00004141"/>
    </source>
</evidence>
<feature type="transmembrane region" description="Helical" evidence="5">
    <location>
        <begin position="51"/>
        <end position="76"/>
    </location>
</feature>
<comment type="catalytic activity">
    <reaction evidence="5">
        <text>[protein]-C-terminal S-[(2E,6E)-farnesyl]-L-cysteine + S-adenosyl-L-methionine = [protein]-C-terminal S-[(2E,6E)-farnesyl]-L-cysteine methyl ester + S-adenosyl-L-homocysteine</text>
        <dbReference type="Rhea" id="RHEA:21672"/>
        <dbReference type="Rhea" id="RHEA-COMP:12125"/>
        <dbReference type="Rhea" id="RHEA-COMP:12126"/>
        <dbReference type="ChEBI" id="CHEBI:57856"/>
        <dbReference type="ChEBI" id="CHEBI:59789"/>
        <dbReference type="ChEBI" id="CHEBI:90510"/>
        <dbReference type="ChEBI" id="CHEBI:90511"/>
        <dbReference type="EC" id="2.1.1.100"/>
    </reaction>
</comment>
<keyword evidence="5" id="KW-0489">Methyltransferase</keyword>
<keyword evidence="5" id="KW-0808">Transferase</keyword>
<dbReference type="Gene3D" id="1.20.120.1630">
    <property type="match status" value="1"/>
</dbReference>
<comment type="caution">
    <text evidence="7">The sequence shown here is derived from an EMBL/GenBank/DDBJ whole genome shotgun (WGS) entry which is preliminary data.</text>
</comment>
<sequence length="239" mass="26724">MSLSKIPVIVLVTVAFKVMLTAPTPPAADNEIVQNAAPLDIKKLRENALRYAHVVQILLAIVEIATILSTSGLLPADLSRLILSTCVFDKGHPERIGITYISLFGAILWICGALLRFRTYNDLGSFFRYDVSIQKDHKLITSGAYAYVRHPSYTGITIAVLGWFMWNFTEGSWIRESALYDTTLGRVWFLVHAIGVILPTSLVTLLRIPSEDAALKKTFGKEWEEWARRVPYAVIPGVY</sequence>
<dbReference type="GO" id="GO:0004671">
    <property type="term" value="F:protein C-terminal S-isoprenylcysteine carboxyl O-methyltransferase activity"/>
    <property type="evidence" value="ECO:0007669"/>
    <property type="project" value="UniProtKB-EC"/>
</dbReference>
<dbReference type="Proteomes" id="UP000521872">
    <property type="component" value="Unassembled WGS sequence"/>
</dbReference>
<dbReference type="EC" id="2.1.1.100" evidence="5"/>
<evidence type="ECO:0000256" key="5">
    <source>
        <dbReference type="RuleBase" id="RU362022"/>
    </source>
</evidence>
<dbReference type="GO" id="GO:0032259">
    <property type="term" value="P:methylation"/>
    <property type="evidence" value="ECO:0007669"/>
    <property type="project" value="UniProtKB-KW"/>
</dbReference>
<dbReference type="InterPro" id="IPR007269">
    <property type="entry name" value="ICMT_MeTrfase"/>
</dbReference>
<evidence type="ECO:0000256" key="2">
    <source>
        <dbReference type="ARBA" id="ARBA00022692"/>
    </source>
</evidence>
<name>A0A8H4QLU4_9AGAR</name>
<keyword evidence="5" id="KW-0256">Endoplasmic reticulum</keyword>
<evidence type="ECO:0000256" key="3">
    <source>
        <dbReference type="ARBA" id="ARBA00022989"/>
    </source>
</evidence>
<evidence type="ECO:0000256" key="4">
    <source>
        <dbReference type="ARBA" id="ARBA00023136"/>
    </source>
</evidence>
<comment type="subcellular location">
    <subcellularLocation>
        <location evidence="5">Endoplasmic reticulum membrane</location>
        <topology evidence="5">Multi-pass membrane protein</topology>
    </subcellularLocation>
    <subcellularLocation>
        <location evidence="1">Membrane</location>
        <topology evidence="1">Multi-pass membrane protein</topology>
    </subcellularLocation>
</comment>
<dbReference type="UniPathway" id="UPA00753"/>
<keyword evidence="2 5" id="KW-0812">Transmembrane</keyword>
<feature type="chain" id="PRO_5034150445" description="Protein-S-isoprenylcysteine O-methyltransferase" evidence="6">
    <location>
        <begin position="22"/>
        <end position="239"/>
    </location>
</feature>
<dbReference type="EMBL" id="JAACJL010000045">
    <property type="protein sequence ID" value="KAF4613502.1"/>
    <property type="molecule type" value="Genomic_DNA"/>
</dbReference>
<dbReference type="GO" id="GO:0005789">
    <property type="term" value="C:endoplasmic reticulum membrane"/>
    <property type="evidence" value="ECO:0007669"/>
    <property type="project" value="UniProtKB-SubCell"/>
</dbReference>
<feature type="transmembrane region" description="Helical" evidence="5">
    <location>
        <begin position="96"/>
        <end position="115"/>
    </location>
</feature>
<reference evidence="7 8" key="1">
    <citation type="submission" date="2019-12" db="EMBL/GenBank/DDBJ databases">
        <authorList>
            <person name="Floudas D."/>
            <person name="Bentzer J."/>
            <person name="Ahren D."/>
            <person name="Johansson T."/>
            <person name="Persson P."/>
            <person name="Tunlid A."/>
        </authorList>
    </citation>
    <scope>NUCLEOTIDE SEQUENCE [LARGE SCALE GENOMIC DNA]</scope>
    <source>
        <strain evidence="7 8">CBS 102.39</strain>
    </source>
</reference>
<dbReference type="GO" id="GO:0006656">
    <property type="term" value="P:phosphatidylcholine biosynthetic process"/>
    <property type="evidence" value="ECO:0007669"/>
    <property type="project" value="UniProtKB-UniPathway"/>
</dbReference>
<proteinExistence type="inferred from homology"/>
<evidence type="ECO:0000313" key="8">
    <source>
        <dbReference type="Proteomes" id="UP000521872"/>
    </source>
</evidence>
<evidence type="ECO:0000256" key="6">
    <source>
        <dbReference type="SAM" id="SignalP"/>
    </source>
</evidence>
<dbReference type="AlphaFoldDB" id="A0A8H4QLU4"/>
<keyword evidence="6" id="KW-0732">Signal</keyword>
<accession>A0A8H4QLU4</accession>
<keyword evidence="8" id="KW-1185">Reference proteome</keyword>
<keyword evidence="4 5" id="KW-0472">Membrane</keyword>
<dbReference type="PANTHER" id="PTHR12714">
    <property type="entry name" value="PROTEIN-S ISOPRENYLCYSTEINE O-METHYLTRANSFERASE"/>
    <property type="match status" value="1"/>
</dbReference>
<keyword evidence="5" id="KW-0949">S-adenosyl-L-methionine</keyword>
<gene>
    <name evidence="7" type="ORF">D9613_007565</name>
</gene>
<feature type="transmembrane region" description="Helical" evidence="5">
    <location>
        <begin position="186"/>
        <end position="208"/>
    </location>
</feature>
<organism evidence="7 8">
    <name type="scientific">Agrocybe pediades</name>
    <dbReference type="NCBI Taxonomy" id="84607"/>
    <lineage>
        <taxon>Eukaryota</taxon>
        <taxon>Fungi</taxon>
        <taxon>Dikarya</taxon>
        <taxon>Basidiomycota</taxon>
        <taxon>Agaricomycotina</taxon>
        <taxon>Agaricomycetes</taxon>
        <taxon>Agaricomycetidae</taxon>
        <taxon>Agaricales</taxon>
        <taxon>Agaricineae</taxon>
        <taxon>Strophariaceae</taxon>
        <taxon>Agrocybe</taxon>
    </lineage>
</organism>
<comment type="similarity">
    <text evidence="5">Belongs to the class VI-like SAM-binding methyltransferase superfamily. Isoprenylcysteine carboxyl methyltransferase family.</text>
</comment>
<feature type="transmembrane region" description="Helical" evidence="5">
    <location>
        <begin position="144"/>
        <end position="166"/>
    </location>
</feature>
<dbReference type="Pfam" id="PF04140">
    <property type="entry name" value="ICMT"/>
    <property type="match status" value="1"/>
</dbReference>
<feature type="signal peptide" evidence="6">
    <location>
        <begin position="1"/>
        <end position="21"/>
    </location>
</feature>
<dbReference type="PANTHER" id="PTHR12714:SF9">
    <property type="entry name" value="PROTEIN-S-ISOPRENYLCYSTEINE O-METHYLTRANSFERASE"/>
    <property type="match status" value="1"/>
</dbReference>
<evidence type="ECO:0000313" key="7">
    <source>
        <dbReference type="EMBL" id="KAF4613502.1"/>
    </source>
</evidence>
<protein>
    <recommendedName>
        <fullName evidence="5">Protein-S-isoprenylcysteine O-methyltransferase</fullName>
        <ecNumber evidence="5">2.1.1.100</ecNumber>
    </recommendedName>
</protein>